<name>A0A0C1QM89_9GAMM</name>
<gene>
    <name evidence="1" type="ORF">JF50_17905</name>
</gene>
<organism evidence="1 2">
    <name type="scientific">Pseudoalteromonas luteoviolacea</name>
    <dbReference type="NCBI Taxonomy" id="43657"/>
    <lineage>
        <taxon>Bacteria</taxon>
        <taxon>Pseudomonadati</taxon>
        <taxon>Pseudomonadota</taxon>
        <taxon>Gammaproteobacteria</taxon>
        <taxon>Alteromonadales</taxon>
        <taxon>Pseudoalteromonadaceae</taxon>
        <taxon>Pseudoalteromonas</taxon>
    </lineage>
</organism>
<evidence type="ECO:0000313" key="2">
    <source>
        <dbReference type="Proteomes" id="UP000031327"/>
    </source>
</evidence>
<protein>
    <recommendedName>
        <fullName evidence="3">Immunity 49 family protein</fullName>
    </recommendedName>
</protein>
<dbReference type="Proteomes" id="UP000031327">
    <property type="component" value="Unassembled WGS sequence"/>
</dbReference>
<dbReference type="AlphaFoldDB" id="A0A0C1QM89"/>
<accession>A0A0C1QM89</accession>
<evidence type="ECO:0000313" key="1">
    <source>
        <dbReference type="EMBL" id="KID56157.1"/>
    </source>
</evidence>
<dbReference type="EMBL" id="JWIC01000007">
    <property type="protein sequence ID" value="KID56157.1"/>
    <property type="molecule type" value="Genomic_DNA"/>
</dbReference>
<reference evidence="1 2" key="1">
    <citation type="submission" date="2014-12" db="EMBL/GenBank/DDBJ databases">
        <title>Draft Genome Sequence of Pseudoalteromonas luteoviolacea HI1.</title>
        <authorList>
            <person name="Asahina A.Y."/>
            <person name="Hadfield M.G."/>
        </authorList>
    </citation>
    <scope>NUCLEOTIDE SEQUENCE [LARGE SCALE GENOMIC DNA]</scope>
    <source>
        <strain evidence="1 2">HI1</strain>
    </source>
</reference>
<sequence length="296" mass="34414">MTHIKYYPRHYDDMEIYKKLFIMIAEEDQESIKNQLEKLPTLGPITTIWELSKIAESIALQNYLHFCFFSQPEQLKEVIAHWRTVCDVYRHMIIAEKLPVGERKAFRIFDTELDLFEVPEDEKLTPATLCLMLEMAIIMRDKTCIEILLDSIPDEAMEINGTDNTILGLTAHANFIHSAVYGNSEPVTLLEKCNALSKHISTDYWYELGMWQALDELRTTQDLEAFEAAVVAQFTRHSNMQRRDTELNTHMLPKQLIAPVCVAHDKYGYVPQHQNDYLPEWLLTGKFEHAMPSCDK</sequence>
<proteinExistence type="predicted"/>
<dbReference type="OrthoDB" id="6315294at2"/>
<evidence type="ECO:0008006" key="3">
    <source>
        <dbReference type="Google" id="ProtNLM"/>
    </source>
</evidence>
<comment type="caution">
    <text evidence="1">The sequence shown here is derived from an EMBL/GenBank/DDBJ whole genome shotgun (WGS) entry which is preliminary data.</text>
</comment>
<dbReference type="RefSeq" id="WP_039610731.1">
    <property type="nucleotide sequence ID" value="NZ_JWIC01000007.1"/>
</dbReference>